<name>A0A0D3K6S0_EMIH1</name>
<evidence type="ECO:0000259" key="2">
    <source>
        <dbReference type="Pfam" id="PF08450"/>
    </source>
</evidence>
<dbReference type="Gene3D" id="2.120.10.30">
    <property type="entry name" value="TolB, C-terminal domain"/>
    <property type="match status" value="1"/>
</dbReference>
<dbReference type="PaxDb" id="2903-EOD31455"/>
<proteinExistence type="predicted"/>
<feature type="domain" description="SMP-30/Gluconolactonase/LRE-like region" evidence="2">
    <location>
        <begin position="146"/>
        <end position="440"/>
    </location>
</feature>
<dbReference type="STRING" id="2903.R1EXZ2"/>
<dbReference type="SUPFAM" id="SSF63829">
    <property type="entry name" value="Calcium-dependent phosphotriesterase"/>
    <property type="match status" value="1"/>
</dbReference>
<dbReference type="EnsemblProtists" id="EOD31455">
    <property type="protein sequence ID" value="EOD31455"/>
    <property type="gene ID" value="EMIHUDRAFT_231843"/>
</dbReference>
<dbReference type="RefSeq" id="XP_005783884.1">
    <property type="nucleotide sequence ID" value="XM_005783827.1"/>
</dbReference>
<dbReference type="GO" id="GO:0016787">
    <property type="term" value="F:hydrolase activity"/>
    <property type="evidence" value="ECO:0007669"/>
    <property type="project" value="UniProtKB-KW"/>
</dbReference>
<dbReference type="GeneID" id="17276728"/>
<dbReference type="Proteomes" id="UP000013827">
    <property type="component" value="Unassembled WGS sequence"/>
</dbReference>
<dbReference type="InterPro" id="IPR011042">
    <property type="entry name" value="6-blade_b-propeller_TolB-like"/>
</dbReference>
<evidence type="ECO:0000313" key="3">
    <source>
        <dbReference type="EnsemblProtists" id="EOD31455"/>
    </source>
</evidence>
<dbReference type="AlphaFoldDB" id="A0A0D3K6S0"/>
<dbReference type="Pfam" id="PF08450">
    <property type="entry name" value="SGL"/>
    <property type="match status" value="1"/>
</dbReference>
<reference evidence="3" key="2">
    <citation type="submission" date="2024-10" db="UniProtKB">
        <authorList>
            <consortium name="EnsemblProtists"/>
        </authorList>
    </citation>
    <scope>IDENTIFICATION</scope>
</reference>
<dbReference type="KEGG" id="ehx:EMIHUDRAFT_231843"/>
<evidence type="ECO:0000313" key="4">
    <source>
        <dbReference type="Proteomes" id="UP000013827"/>
    </source>
</evidence>
<dbReference type="InterPro" id="IPR051262">
    <property type="entry name" value="SMP-30/CGR1_Lactonase"/>
</dbReference>
<dbReference type="PANTHER" id="PTHR47572">
    <property type="entry name" value="LIPOPROTEIN-RELATED"/>
    <property type="match status" value="1"/>
</dbReference>
<reference evidence="4" key="1">
    <citation type="journal article" date="2013" name="Nature">
        <title>Pan genome of the phytoplankton Emiliania underpins its global distribution.</title>
        <authorList>
            <person name="Read B.A."/>
            <person name="Kegel J."/>
            <person name="Klute M.J."/>
            <person name="Kuo A."/>
            <person name="Lefebvre S.C."/>
            <person name="Maumus F."/>
            <person name="Mayer C."/>
            <person name="Miller J."/>
            <person name="Monier A."/>
            <person name="Salamov A."/>
            <person name="Young J."/>
            <person name="Aguilar M."/>
            <person name="Claverie J.M."/>
            <person name="Frickenhaus S."/>
            <person name="Gonzalez K."/>
            <person name="Herman E.K."/>
            <person name="Lin Y.C."/>
            <person name="Napier J."/>
            <person name="Ogata H."/>
            <person name="Sarno A.F."/>
            <person name="Shmutz J."/>
            <person name="Schroeder D."/>
            <person name="de Vargas C."/>
            <person name="Verret F."/>
            <person name="von Dassow P."/>
            <person name="Valentin K."/>
            <person name="Van de Peer Y."/>
            <person name="Wheeler G."/>
            <person name="Dacks J.B."/>
            <person name="Delwiche C.F."/>
            <person name="Dyhrman S.T."/>
            <person name="Glockner G."/>
            <person name="John U."/>
            <person name="Richards T."/>
            <person name="Worden A.Z."/>
            <person name="Zhang X."/>
            <person name="Grigoriev I.V."/>
            <person name="Allen A.E."/>
            <person name="Bidle K."/>
            <person name="Borodovsky M."/>
            <person name="Bowler C."/>
            <person name="Brownlee C."/>
            <person name="Cock J.M."/>
            <person name="Elias M."/>
            <person name="Gladyshev V.N."/>
            <person name="Groth M."/>
            <person name="Guda C."/>
            <person name="Hadaegh A."/>
            <person name="Iglesias-Rodriguez M.D."/>
            <person name="Jenkins J."/>
            <person name="Jones B.M."/>
            <person name="Lawson T."/>
            <person name="Leese F."/>
            <person name="Lindquist E."/>
            <person name="Lobanov A."/>
            <person name="Lomsadze A."/>
            <person name="Malik S.B."/>
            <person name="Marsh M.E."/>
            <person name="Mackinder L."/>
            <person name="Mock T."/>
            <person name="Mueller-Roeber B."/>
            <person name="Pagarete A."/>
            <person name="Parker M."/>
            <person name="Probert I."/>
            <person name="Quesneville H."/>
            <person name="Raines C."/>
            <person name="Rensing S.A."/>
            <person name="Riano-Pachon D.M."/>
            <person name="Richier S."/>
            <person name="Rokitta S."/>
            <person name="Shiraiwa Y."/>
            <person name="Soanes D.M."/>
            <person name="van der Giezen M."/>
            <person name="Wahlund T.M."/>
            <person name="Williams B."/>
            <person name="Wilson W."/>
            <person name="Wolfe G."/>
            <person name="Wurch L.L."/>
        </authorList>
    </citation>
    <scope>NUCLEOTIDE SEQUENCE</scope>
</reference>
<dbReference type="InterPro" id="IPR013658">
    <property type="entry name" value="SGL"/>
</dbReference>
<sequence length="452" mass="48253">MQIELQGGCERVALSLPISYPSGTETFGGFGNGVRKILRQAADQLSNKLSHAQHLDETVNELACGDSGKLCTVLSALPFLTESLRRLRLLPARDLVVMGCGNSKGYEIDLDPPIATKPHAATAEVADHAGVLASAEVELLVSGIRWSEGPVWEASEKALYFVDTVDARIYRWTEAEGTTIVATEAGGYDGSNVPDFEQLFEPGANGMALVGDELTICQHPTRRVIRMKLAELKKLNGGKICEAAFEVLAHTAPNGKPFNAPNDVVVAPSGDVYFTDSVYGFLLKQFMHLGHPDQPYLDQAVQERGAGCTGVYRCRAGGAVELVTSLLERPNGLAFSADGGALWVANSVKDTPSWHAFPLREALPLERSAVLGEKELGAGVQLGPGLSDGFKVDELGRIWSSVPGGIAVIDPVAPKVLASVKLGTNISNVRFGDGGDVFVTGKGHVWRLKRKV</sequence>
<organism evidence="3 4">
    <name type="scientific">Emiliania huxleyi (strain CCMP1516)</name>
    <dbReference type="NCBI Taxonomy" id="280463"/>
    <lineage>
        <taxon>Eukaryota</taxon>
        <taxon>Haptista</taxon>
        <taxon>Haptophyta</taxon>
        <taxon>Prymnesiophyceae</taxon>
        <taxon>Isochrysidales</taxon>
        <taxon>Noelaerhabdaceae</taxon>
        <taxon>Emiliania</taxon>
    </lineage>
</organism>
<keyword evidence="1" id="KW-0378">Hydrolase</keyword>
<evidence type="ECO:0000256" key="1">
    <source>
        <dbReference type="ARBA" id="ARBA00022801"/>
    </source>
</evidence>
<accession>A0A0D3K6S0</accession>
<keyword evidence="4" id="KW-1185">Reference proteome</keyword>
<dbReference type="HOGENOM" id="CLU_606138_0_0_1"/>
<dbReference type="PANTHER" id="PTHR47572:SF4">
    <property type="entry name" value="LACTONASE DRP35"/>
    <property type="match status" value="1"/>
</dbReference>
<protein>
    <recommendedName>
        <fullName evidence="2">SMP-30/Gluconolactonase/LRE-like region domain-containing protein</fullName>
    </recommendedName>
</protein>
<dbReference type="OMA" id="PNIVHIC"/>